<evidence type="ECO:0000313" key="5">
    <source>
        <dbReference type="EMBL" id="KAA8526308.1"/>
    </source>
</evidence>
<evidence type="ECO:0000259" key="4">
    <source>
        <dbReference type="Pfam" id="PF13839"/>
    </source>
</evidence>
<dbReference type="InterPro" id="IPR029962">
    <property type="entry name" value="TBL"/>
</dbReference>
<accession>A0A5J5A8H5</accession>
<feature type="compositionally biased region" description="Polar residues" evidence="2">
    <location>
        <begin position="100"/>
        <end position="176"/>
    </location>
</feature>
<evidence type="ECO:0000313" key="6">
    <source>
        <dbReference type="Proteomes" id="UP000325577"/>
    </source>
</evidence>
<dbReference type="Proteomes" id="UP000325577">
    <property type="component" value="Linkage Group LG3"/>
</dbReference>
<comment type="similarity">
    <text evidence="1">Belongs to the PC-esterase family. TBL subfamily.</text>
</comment>
<dbReference type="InterPro" id="IPR026057">
    <property type="entry name" value="TBL_C"/>
</dbReference>
<dbReference type="PANTHER" id="PTHR32285">
    <property type="entry name" value="PROTEIN TRICHOME BIREFRINGENCE-LIKE 9-RELATED"/>
    <property type="match status" value="1"/>
</dbReference>
<dbReference type="Pfam" id="PF13839">
    <property type="entry name" value="PC-Esterase"/>
    <property type="match status" value="1"/>
</dbReference>
<dbReference type="AlphaFoldDB" id="A0A5J5A8H5"/>
<proteinExistence type="inferred from homology"/>
<protein>
    <recommendedName>
        <fullName evidence="4">Trichome birefringence-like C-terminal domain-containing protein</fullName>
    </recommendedName>
</protein>
<evidence type="ECO:0000256" key="2">
    <source>
        <dbReference type="SAM" id="MobiDB-lite"/>
    </source>
</evidence>
<keyword evidence="3" id="KW-0732">Signal</keyword>
<feature type="compositionally biased region" description="Polar residues" evidence="2">
    <location>
        <begin position="194"/>
        <end position="205"/>
    </location>
</feature>
<sequence length="503" mass="56642">MGCCVLLLCLHHNQYAVNDDSSSMSNVGFSKPSSFIQNGEPVNQKNDDGSFISNFEFSNPSSFIQNGEPVNQKNDDGSFISNVEFSNSSSFIENGKTVNQKNYDSSSVSNVEFSNPSSFIENGEPVNQKNDDSSAMSNVEFSNPSSFIQNGEPMNQKNDDSSSMSNVEFSNPSSFVENGKPVSQKSDDSSSVSNGELSNPLSFIQNGEPMNRKNDDSSFMSNVEFSNHSFIENGKSMNQATDVKCNIFDGKWVYKPTVNVYDESLYPFLSDQVSCKRNGRTDVRHQNWFWEANDCEIPRVLLEPISIQLDTNQANGTRVMSLDTIDASAQRWRGADIIVFNTGHWWSHHGKFRAWDLYQYEGNSVEEMEIEVAFEMAMKTWASWVDQNLNSTETTVAFRSISPEHKGKHWCYNVTEPIMDESYVALFPMPVIEIAERVIGGMTTPVRYLNITKLSQSRRDAHPTVYATKEGKPRPARLADCSHWCLPGVPDTWNRLLYALMVF</sequence>
<dbReference type="GO" id="GO:0016413">
    <property type="term" value="F:O-acetyltransferase activity"/>
    <property type="evidence" value="ECO:0007669"/>
    <property type="project" value="InterPro"/>
</dbReference>
<feature type="chain" id="PRO_5023915150" description="Trichome birefringence-like C-terminal domain-containing protein" evidence="3">
    <location>
        <begin position="17"/>
        <end position="503"/>
    </location>
</feature>
<feature type="domain" description="Trichome birefringence-like C-terminal" evidence="4">
    <location>
        <begin position="263"/>
        <end position="499"/>
    </location>
</feature>
<reference evidence="5 6" key="1">
    <citation type="submission" date="2019-09" db="EMBL/GenBank/DDBJ databases">
        <title>A chromosome-level genome assembly of the Chinese tupelo Nyssa sinensis.</title>
        <authorList>
            <person name="Yang X."/>
            <person name="Kang M."/>
            <person name="Yang Y."/>
            <person name="Xiong H."/>
            <person name="Wang M."/>
            <person name="Zhang Z."/>
            <person name="Wang Z."/>
            <person name="Wu H."/>
            <person name="Ma T."/>
            <person name="Liu J."/>
            <person name="Xi Z."/>
        </authorList>
    </citation>
    <scope>NUCLEOTIDE SEQUENCE [LARGE SCALE GENOMIC DNA]</scope>
    <source>
        <strain evidence="5">J267</strain>
        <tissue evidence="5">Leaf</tissue>
    </source>
</reference>
<name>A0A5J5A8H5_9ASTE</name>
<feature type="region of interest" description="Disordered" evidence="2">
    <location>
        <begin position="100"/>
        <end position="219"/>
    </location>
</feature>
<dbReference type="EMBL" id="CM018046">
    <property type="protein sequence ID" value="KAA8526308.1"/>
    <property type="molecule type" value="Genomic_DNA"/>
</dbReference>
<dbReference type="GO" id="GO:0005794">
    <property type="term" value="C:Golgi apparatus"/>
    <property type="evidence" value="ECO:0007669"/>
    <property type="project" value="TreeGrafter"/>
</dbReference>
<gene>
    <name evidence="5" type="ORF">F0562_008489</name>
</gene>
<evidence type="ECO:0000256" key="1">
    <source>
        <dbReference type="ARBA" id="ARBA00007727"/>
    </source>
</evidence>
<feature type="signal peptide" evidence="3">
    <location>
        <begin position="1"/>
        <end position="16"/>
    </location>
</feature>
<organism evidence="5 6">
    <name type="scientific">Nyssa sinensis</name>
    <dbReference type="NCBI Taxonomy" id="561372"/>
    <lineage>
        <taxon>Eukaryota</taxon>
        <taxon>Viridiplantae</taxon>
        <taxon>Streptophyta</taxon>
        <taxon>Embryophyta</taxon>
        <taxon>Tracheophyta</taxon>
        <taxon>Spermatophyta</taxon>
        <taxon>Magnoliopsida</taxon>
        <taxon>eudicotyledons</taxon>
        <taxon>Gunneridae</taxon>
        <taxon>Pentapetalae</taxon>
        <taxon>asterids</taxon>
        <taxon>Cornales</taxon>
        <taxon>Nyssaceae</taxon>
        <taxon>Nyssa</taxon>
    </lineage>
</organism>
<keyword evidence="6" id="KW-1185">Reference proteome</keyword>
<dbReference type="GO" id="GO:0016020">
    <property type="term" value="C:membrane"/>
    <property type="evidence" value="ECO:0007669"/>
    <property type="project" value="UniProtKB-SubCell"/>
</dbReference>
<evidence type="ECO:0000256" key="3">
    <source>
        <dbReference type="SAM" id="SignalP"/>
    </source>
</evidence>
<dbReference type="PANTHER" id="PTHR32285:SF38">
    <property type="entry name" value="OS01G0614300 PROTEIN"/>
    <property type="match status" value="1"/>
</dbReference>
<dbReference type="OrthoDB" id="737117at2759"/>